<dbReference type="Pfam" id="PF08241">
    <property type="entry name" value="Methyltransf_11"/>
    <property type="match status" value="1"/>
</dbReference>
<dbReference type="Gene3D" id="3.40.50.150">
    <property type="entry name" value="Vaccinia Virus protein VP39"/>
    <property type="match status" value="1"/>
</dbReference>
<name>A0A849SL63_UNCEI</name>
<proteinExistence type="predicted"/>
<accession>A0A849SL63</accession>
<dbReference type="GO" id="GO:0008757">
    <property type="term" value="F:S-adenosylmethionine-dependent methyltransferase activity"/>
    <property type="evidence" value="ECO:0007669"/>
    <property type="project" value="InterPro"/>
</dbReference>
<evidence type="ECO:0000313" key="2">
    <source>
        <dbReference type="EMBL" id="NOT35161.1"/>
    </source>
</evidence>
<keyword evidence="2" id="KW-0808">Transferase</keyword>
<keyword evidence="2" id="KW-0489">Methyltransferase</keyword>
<dbReference type="EMBL" id="JABFRW010000178">
    <property type="protein sequence ID" value="NOT35161.1"/>
    <property type="molecule type" value="Genomic_DNA"/>
</dbReference>
<protein>
    <submittedName>
        <fullName evidence="2">Class I SAM-dependent methyltransferase</fullName>
    </submittedName>
</protein>
<dbReference type="Proteomes" id="UP000580839">
    <property type="component" value="Unassembled WGS sequence"/>
</dbReference>
<dbReference type="InterPro" id="IPR013216">
    <property type="entry name" value="Methyltransf_11"/>
</dbReference>
<reference evidence="2 3" key="1">
    <citation type="submission" date="2020-04" db="EMBL/GenBank/DDBJ databases">
        <title>Metagenomic profiling of ammonia- and methane-oxidizing microorganisms in a Dutch drinking water treatment plant.</title>
        <authorList>
            <person name="Poghosyan L."/>
            <person name="Leucker S."/>
        </authorList>
    </citation>
    <scope>NUCLEOTIDE SEQUENCE [LARGE SCALE GENOMIC DNA]</scope>
    <source>
        <strain evidence="2">S-RSF-IL-03</strain>
    </source>
</reference>
<dbReference type="AlphaFoldDB" id="A0A849SL63"/>
<comment type="caution">
    <text evidence="2">The sequence shown here is derived from an EMBL/GenBank/DDBJ whole genome shotgun (WGS) entry which is preliminary data.</text>
</comment>
<organism evidence="2 3">
    <name type="scientific">Eiseniibacteriota bacterium</name>
    <dbReference type="NCBI Taxonomy" id="2212470"/>
    <lineage>
        <taxon>Bacteria</taxon>
        <taxon>Candidatus Eiseniibacteriota</taxon>
    </lineage>
</organism>
<sequence length="255" mass="28467">MARQSTLGHWEAYWRSHARVEDTYSTGDRLVREILADGEVRGAAVLEVGAGSGRDLIGLARAGAIGVVLDYSPASLGIVQRLAREQNVPVHLVRADALAMPFREGAFRVVFHQGLLEHFRDPQPLLRENARVTARGGRVVVDVPQTFHLYTLLKQSLIAINRWFAGWETQFTAAQLERVCAAAGLRPRRTYGDWMVPGLAYRAFREVFKRAGLQLPLDPQVPVLTPLGRAFRRAVRGQRWTLYVSHVIGTVAEKP</sequence>
<dbReference type="InterPro" id="IPR029063">
    <property type="entry name" value="SAM-dependent_MTases_sf"/>
</dbReference>
<dbReference type="CDD" id="cd02440">
    <property type="entry name" value="AdoMet_MTases"/>
    <property type="match status" value="1"/>
</dbReference>
<dbReference type="SUPFAM" id="SSF53335">
    <property type="entry name" value="S-adenosyl-L-methionine-dependent methyltransferases"/>
    <property type="match status" value="1"/>
</dbReference>
<dbReference type="PANTHER" id="PTHR43591">
    <property type="entry name" value="METHYLTRANSFERASE"/>
    <property type="match status" value="1"/>
</dbReference>
<evidence type="ECO:0000259" key="1">
    <source>
        <dbReference type="Pfam" id="PF08241"/>
    </source>
</evidence>
<dbReference type="PANTHER" id="PTHR43591:SF24">
    <property type="entry name" value="2-METHOXY-6-POLYPRENYL-1,4-BENZOQUINOL METHYLASE, MITOCHONDRIAL"/>
    <property type="match status" value="1"/>
</dbReference>
<feature type="domain" description="Methyltransferase type 11" evidence="1">
    <location>
        <begin position="46"/>
        <end position="141"/>
    </location>
</feature>
<dbReference type="GO" id="GO:0032259">
    <property type="term" value="P:methylation"/>
    <property type="evidence" value="ECO:0007669"/>
    <property type="project" value="UniProtKB-KW"/>
</dbReference>
<gene>
    <name evidence="2" type="ORF">HOP12_13525</name>
</gene>
<evidence type="ECO:0000313" key="3">
    <source>
        <dbReference type="Proteomes" id="UP000580839"/>
    </source>
</evidence>